<reference evidence="3 4" key="1">
    <citation type="submission" date="2006-04" db="EMBL/GenBank/DDBJ databases">
        <authorList>
            <person name="Nierman W.C."/>
        </authorList>
    </citation>
    <scope>NUCLEOTIDE SEQUENCE [LARGE SCALE GENOMIC DNA]</scope>
    <source>
        <strain evidence="3 4">DW4/3-1</strain>
    </source>
</reference>
<dbReference type="InterPro" id="IPR019060">
    <property type="entry name" value="DUF2382"/>
</dbReference>
<organism evidence="3 4">
    <name type="scientific">Stigmatella aurantiaca (strain DW4/3-1)</name>
    <dbReference type="NCBI Taxonomy" id="378806"/>
    <lineage>
        <taxon>Bacteria</taxon>
        <taxon>Pseudomonadati</taxon>
        <taxon>Myxococcota</taxon>
        <taxon>Myxococcia</taxon>
        <taxon>Myxococcales</taxon>
        <taxon>Cystobacterineae</taxon>
        <taxon>Archangiaceae</taxon>
        <taxon>Stigmatella</taxon>
    </lineage>
</organism>
<evidence type="ECO:0000313" key="3">
    <source>
        <dbReference type="EMBL" id="EAU69079.1"/>
    </source>
</evidence>
<proteinExistence type="predicted"/>
<dbReference type="Proteomes" id="UP000032702">
    <property type="component" value="Unassembled WGS sequence"/>
</dbReference>
<dbReference type="PATRIC" id="fig|378806.16.peg.8439"/>
<name>Q09BF8_STIAD</name>
<dbReference type="AlphaFoldDB" id="Q09BF8"/>
<dbReference type="Pfam" id="PF09557">
    <property type="entry name" value="DUF2382"/>
    <property type="match status" value="1"/>
</dbReference>
<dbReference type="EMBL" id="AAMD01000009">
    <property type="protein sequence ID" value="EAU69079.1"/>
    <property type="molecule type" value="Genomic_DNA"/>
</dbReference>
<feature type="compositionally biased region" description="Pro residues" evidence="1">
    <location>
        <begin position="7"/>
        <end position="19"/>
    </location>
</feature>
<sequence length="408" mass="44945">MDAEPASGPPRRPAGPPCFPATRAPSLPEVRSLACSSWASPPGDDPDTAQRRIGPPVHAWKPTASRAPLSPEGQATEHALVAAAWRATKPPDGSPLAGCHVWGSPTPSIGGRFPRREAARGRPRPSGRTADSRRVLALRQASTWRKAMYQRSDVREGMTVRSLDGEKLGKVFAVNEDEFLIEKGLFFPKDYLCRYSEISGIRDGEIVLMHGREGLHRFSFDGTEDRGVLAGTGGGAGVGPGAIGANPAPITGLGLETDRAARPLPLETGRTTEDEVTVPIYREKLDVIKHQTQAGEVRVHKDVIEEEQHVTVPVRRERVSVERRDVKERPAMNASFQEETVVVPLRAEEVEIRKRPVVEEEVVIRKEAVEDERQIDETVRRERVEIDGDQEPGRKLDLSNDDPLLRRS</sequence>
<dbReference type="PANTHER" id="PTHR38463:SF1">
    <property type="entry name" value="STRESS RESPONSE PROTEIN YSNF"/>
    <property type="match status" value="1"/>
</dbReference>
<feature type="region of interest" description="Disordered" evidence="1">
    <location>
        <begin position="383"/>
        <end position="408"/>
    </location>
</feature>
<feature type="region of interest" description="Disordered" evidence="1">
    <location>
        <begin position="1"/>
        <end position="74"/>
    </location>
</feature>
<dbReference type="PANTHER" id="PTHR38463">
    <property type="entry name" value="STRESS RESPONSE PROTEIN YSNF"/>
    <property type="match status" value="1"/>
</dbReference>
<evidence type="ECO:0000256" key="1">
    <source>
        <dbReference type="SAM" id="MobiDB-lite"/>
    </source>
</evidence>
<comment type="caution">
    <text evidence="3">The sequence shown here is derived from an EMBL/GenBank/DDBJ whole genome shotgun (WGS) entry which is preliminary data.</text>
</comment>
<accession>Q09BF8</accession>
<feature type="region of interest" description="Disordered" evidence="1">
    <location>
        <begin position="107"/>
        <end position="132"/>
    </location>
</feature>
<dbReference type="InterPro" id="IPR052967">
    <property type="entry name" value="Stress_Response_Assoc"/>
</dbReference>
<dbReference type="NCBIfam" id="TIGR02271">
    <property type="entry name" value="YsnF/AvaK domain"/>
    <property type="match status" value="1"/>
</dbReference>
<protein>
    <submittedName>
        <fullName evidence="3">Conserved domain protein</fullName>
    </submittedName>
</protein>
<evidence type="ECO:0000259" key="2">
    <source>
        <dbReference type="Pfam" id="PF09557"/>
    </source>
</evidence>
<feature type="domain" description="DUF2382" evidence="2">
    <location>
        <begin position="279"/>
        <end position="386"/>
    </location>
</feature>
<gene>
    <name evidence="3" type="ORF">STIAU_8653</name>
</gene>
<evidence type="ECO:0000313" key="4">
    <source>
        <dbReference type="Proteomes" id="UP000032702"/>
    </source>
</evidence>